<dbReference type="Proteomes" id="UP000183760">
    <property type="component" value="Unassembled WGS sequence"/>
</dbReference>
<organism evidence="2 5">
    <name type="scientific">Myxococcus fulvus</name>
    <dbReference type="NCBI Taxonomy" id="33"/>
    <lineage>
        <taxon>Bacteria</taxon>
        <taxon>Pseudomonadati</taxon>
        <taxon>Myxococcota</taxon>
        <taxon>Myxococcia</taxon>
        <taxon>Myxococcales</taxon>
        <taxon>Cystobacterineae</taxon>
        <taxon>Myxococcaceae</taxon>
        <taxon>Myxococcus</taxon>
    </lineage>
</organism>
<accession>A0A511SUC4</accession>
<reference evidence="2 5" key="2">
    <citation type="submission" date="2019-07" db="EMBL/GenBank/DDBJ databases">
        <title>Whole genome shotgun sequence of Myxococcus fulvus NBRC 100333.</title>
        <authorList>
            <person name="Hosoyama A."/>
            <person name="Uohara A."/>
            <person name="Ohji S."/>
            <person name="Ichikawa N."/>
        </authorList>
    </citation>
    <scope>NUCLEOTIDE SEQUENCE [LARGE SCALE GENOMIC DNA]</scope>
    <source>
        <strain evidence="2 5">NBRC 100333</strain>
    </source>
</reference>
<reference evidence="3 4" key="1">
    <citation type="submission" date="2016-10" db="EMBL/GenBank/DDBJ databases">
        <authorList>
            <person name="Varghese N."/>
            <person name="Submissions S."/>
        </authorList>
    </citation>
    <scope>NUCLEOTIDE SEQUENCE [LARGE SCALE GENOMIC DNA]</scope>
    <source>
        <strain evidence="3 4">DSM 16525</strain>
    </source>
</reference>
<comment type="caution">
    <text evidence="2">The sequence shown here is derived from an EMBL/GenBank/DDBJ whole genome shotgun (WGS) entry which is preliminary data.</text>
</comment>
<proteinExistence type="predicted"/>
<dbReference type="Proteomes" id="UP000321514">
    <property type="component" value="Unassembled WGS sequence"/>
</dbReference>
<evidence type="ECO:0000313" key="5">
    <source>
        <dbReference type="Proteomes" id="UP000321514"/>
    </source>
</evidence>
<evidence type="ECO:0000313" key="2">
    <source>
        <dbReference type="EMBL" id="GEN05072.1"/>
    </source>
</evidence>
<dbReference type="InterPro" id="IPR045497">
    <property type="entry name" value="DUF6438"/>
</dbReference>
<dbReference type="Pfam" id="PF20033">
    <property type="entry name" value="DUF6438"/>
    <property type="match status" value="1"/>
</dbReference>
<evidence type="ECO:0000313" key="3">
    <source>
        <dbReference type="EMBL" id="SET18926.1"/>
    </source>
</evidence>
<sequence>MRRTGCEGICPIYRLTVHGDGRVVYDGDFHVKIQGRRESRLTPAQLARLRRTLAEHVKPEVIYGERERNWYTCPHGGIDLAGVVLLAPEVGVSEPICYVNQVLMRESPSLGGVDYLIEEIVGSHRWAGCSDDWKGFGGC</sequence>
<dbReference type="AlphaFoldDB" id="A0A511SUC4"/>
<evidence type="ECO:0000313" key="4">
    <source>
        <dbReference type="Proteomes" id="UP000183760"/>
    </source>
</evidence>
<name>A0A511SUC4_MYXFU</name>
<dbReference type="EMBL" id="BJXR01000002">
    <property type="protein sequence ID" value="GEN05072.1"/>
    <property type="molecule type" value="Genomic_DNA"/>
</dbReference>
<protein>
    <recommendedName>
        <fullName evidence="1">DUF6438 domain-containing protein</fullName>
    </recommendedName>
</protein>
<feature type="domain" description="DUF6438" evidence="1">
    <location>
        <begin position="1"/>
        <end position="54"/>
    </location>
</feature>
<dbReference type="EMBL" id="FOIB01000001">
    <property type="protein sequence ID" value="SET18926.1"/>
    <property type="molecule type" value="Genomic_DNA"/>
</dbReference>
<evidence type="ECO:0000259" key="1">
    <source>
        <dbReference type="Pfam" id="PF20033"/>
    </source>
</evidence>
<keyword evidence="4" id="KW-1185">Reference proteome</keyword>
<gene>
    <name evidence="2" type="ORF">MFU01_01090</name>
    <name evidence="3" type="ORF">SAMN05443572_1011384</name>
</gene>